<feature type="binding site" evidence="8">
    <location>
        <position position="69"/>
    </location>
    <ligand>
        <name>GTP</name>
        <dbReference type="ChEBI" id="CHEBI:37565"/>
    </ligand>
</feature>
<comment type="similarity">
    <text evidence="8">Belongs to the MobA family.</text>
</comment>
<dbReference type="GO" id="GO:0061603">
    <property type="term" value="F:molybdenum cofactor guanylyltransferase activity"/>
    <property type="evidence" value="ECO:0007669"/>
    <property type="project" value="UniProtKB-EC"/>
</dbReference>
<evidence type="ECO:0000256" key="4">
    <source>
        <dbReference type="ARBA" id="ARBA00022741"/>
    </source>
</evidence>
<reference evidence="10 11" key="1">
    <citation type="submission" date="2024-03" db="EMBL/GenBank/DDBJ databases">
        <title>A Dehalogenimonas Isolated from Estuarine Sediments Dihaloeliminates Chlorinated Alkanes.</title>
        <authorList>
            <person name="Yang Y."/>
            <person name="Wang H."/>
        </authorList>
    </citation>
    <scope>NUCLEOTIDE SEQUENCE [LARGE SCALE GENOMIC DNA]</scope>
    <source>
        <strain evidence="10 11">W</strain>
    </source>
</reference>
<dbReference type="InterPro" id="IPR029044">
    <property type="entry name" value="Nucleotide-diphossugar_trans"/>
</dbReference>
<feature type="binding site" evidence="8">
    <location>
        <position position="20"/>
    </location>
    <ligand>
        <name>GTP</name>
        <dbReference type="ChEBI" id="CHEBI:37565"/>
    </ligand>
</feature>
<dbReference type="EMBL" id="CP146612">
    <property type="protein sequence ID" value="WWX24947.1"/>
    <property type="molecule type" value="Genomic_DNA"/>
</dbReference>
<dbReference type="SUPFAM" id="SSF53448">
    <property type="entry name" value="Nucleotide-diphospho-sugar transferases"/>
    <property type="match status" value="1"/>
</dbReference>
<keyword evidence="3 8" id="KW-0479">Metal-binding</keyword>
<keyword evidence="7 8" id="KW-0501">Molybdenum cofactor biosynthesis</keyword>
<comment type="subcellular location">
    <subcellularLocation>
        <location evidence="8">Cytoplasm</location>
    </subcellularLocation>
</comment>
<dbReference type="InterPro" id="IPR025877">
    <property type="entry name" value="MobA-like_NTP_Trfase"/>
</dbReference>
<feature type="binding site" evidence="8">
    <location>
        <position position="98"/>
    </location>
    <ligand>
        <name>Mg(2+)</name>
        <dbReference type="ChEBI" id="CHEBI:18420"/>
    </ligand>
</feature>
<name>A0ABZ2J5T9_9CHLR</name>
<evidence type="ECO:0000313" key="10">
    <source>
        <dbReference type="EMBL" id="WWX24947.1"/>
    </source>
</evidence>
<evidence type="ECO:0000256" key="1">
    <source>
        <dbReference type="ARBA" id="ARBA00022490"/>
    </source>
</evidence>
<comment type="cofactor">
    <cofactor evidence="8">
        <name>Mg(2+)</name>
        <dbReference type="ChEBI" id="CHEBI:18420"/>
    </cofactor>
</comment>
<dbReference type="Gene3D" id="3.90.550.10">
    <property type="entry name" value="Spore Coat Polysaccharide Biosynthesis Protein SpsA, Chain A"/>
    <property type="match status" value="1"/>
</dbReference>
<dbReference type="PANTHER" id="PTHR19136:SF81">
    <property type="entry name" value="MOLYBDENUM COFACTOR GUANYLYLTRANSFERASE"/>
    <property type="match status" value="1"/>
</dbReference>
<evidence type="ECO:0000256" key="7">
    <source>
        <dbReference type="ARBA" id="ARBA00023150"/>
    </source>
</evidence>
<keyword evidence="10" id="KW-0548">Nucleotidyltransferase</keyword>
<sequence length="208" mass="23322">MDLSCIVLAGGRGLRLGRNKALEQIDRQTLIQRSVSRLLFLDTEIIVVTGPHNTDLGLENFSNVRMVIDAFPGRGPLVGIYTGLLNSRSDKNLVTACDMPFVNPDLLRYMAERAAGCDAVVPRVGQEVEPLHAIYGKNCLPQVKYLLDEGTYSVTELFRRVRVRYVEAEEINRFDPEHRSFFNINNEDDLSLAREAVNREKLSPTGTA</sequence>
<dbReference type="InterPro" id="IPR013482">
    <property type="entry name" value="Molybde_CF_guanTrfase"/>
</dbReference>
<comment type="domain">
    <text evidence="8">The N-terminal domain determines nucleotide recognition and specific binding, while the C-terminal domain determines the specific binding to the target protein.</text>
</comment>
<gene>
    <name evidence="8" type="primary">mobA</name>
    <name evidence="10" type="ORF">V8247_06715</name>
</gene>
<feature type="binding site" evidence="8">
    <location>
        <begin position="8"/>
        <end position="10"/>
    </location>
    <ligand>
        <name>GTP</name>
        <dbReference type="ChEBI" id="CHEBI:37565"/>
    </ligand>
</feature>
<organism evidence="10 11">
    <name type="scientific">Candidatus Dehalogenimonas loeffleri</name>
    <dbReference type="NCBI Taxonomy" id="3127115"/>
    <lineage>
        <taxon>Bacteria</taxon>
        <taxon>Bacillati</taxon>
        <taxon>Chloroflexota</taxon>
        <taxon>Dehalococcoidia</taxon>
        <taxon>Dehalococcoidales</taxon>
        <taxon>Dehalococcoidaceae</taxon>
        <taxon>Dehalogenimonas</taxon>
    </lineage>
</organism>
<keyword evidence="2 8" id="KW-0808">Transferase</keyword>
<accession>A0ABZ2J5T9</accession>
<feature type="binding site" evidence="8">
    <location>
        <position position="98"/>
    </location>
    <ligand>
        <name>GTP</name>
        <dbReference type="ChEBI" id="CHEBI:37565"/>
    </ligand>
</feature>
<keyword evidence="11" id="KW-1185">Reference proteome</keyword>
<evidence type="ECO:0000313" key="11">
    <source>
        <dbReference type="Proteomes" id="UP001375370"/>
    </source>
</evidence>
<comment type="function">
    <text evidence="8">Transfers a GMP moiety from GTP to Mo-molybdopterin (Mo-MPT) cofactor (Moco or molybdenum cofactor) to form Mo-molybdopterin guanine dinucleotide (Mo-MGD) cofactor.</text>
</comment>
<evidence type="ECO:0000256" key="2">
    <source>
        <dbReference type="ARBA" id="ARBA00022679"/>
    </source>
</evidence>
<evidence type="ECO:0000256" key="3">
    <source>
        <dbReference type="ARBA" id="ARBA00022723"/>
    </source>
</evidence>
<keyword evidence="1 8" id="KW-0963">Cytoplasm</keyword>
<feature type="domain" description="MobA-like NTP transferase" evidence="9">
    <location>
        <begin position="5"/>
        <end position="154"/>
    </location>
</feature>
<dbReference type="Pfam" id="PF12804">
    <property type="entry name" value="NTP_transf_3"/>
    <property type="match status" value="1"/>
</dbReference>
<keyword evidence="5 8" id="KW-0460">Magnesium</keyword>
<dbReference type="Proteomes" id="UP001375370">
    <property type="component" value="Chromosome"/>
</dbReference>
<comment type="catalytic activity">
    <reaction evidence="8">
        <text>Mo-molybdopterin + GTP + H(+) = Mo-molybdopterin guanine dinucleotide + diphosphate</text>
        <dbReference type="Rhea" id="RHEA:34243"/>
        <dbReference type="ChEBI" id="CHEBI:15378"/>
        <dbReference type="ChEBI" id="CHEBI:33019"/>
        <dbReference type="ChEBI" id="CHEBI:37565"/>
        <dbReference type="ChEBI" id="CHEBI:71302"/>
        <dbReference type="ChEBI" id="CHEBI:71310"/>
        <dbReference type="EC" id="2.7.7.77"/>
    </reaction>
</comment>
<dbReference type="CDD" id="cd02503">
    <property type="entry name" value="MobA"/>
    <property type="match status" value="1"/>
</dbReference>
<dbReference type="PANTHER" id="PTHR19136">
    <property type="entry name" value="MOLYBDENUM COFACTOR GUANYLYLTRANSFERASE"/>
    <property type="match status" value="1"/>
</dbReference>
<dbReference type="HAMAP" id="MF_00316">
    <property type="entry name" value="MobA"/>
    <property type="match status" value="1"/>
</dbReference>
<proteinExistence type="inferred from homology"/>
<protein>
    <recommendedName>
        <fullName evidence="8">Probable molybdenum cofactor guanylyltransferase</fullName>
        <shortName evidence="8">MoCo guanylyltransferase</shortName>
        <ecNumber evidence="8">2.7.7.77</ecNumber>
    </recommendedName>
    <alternativeName>
        <fullName evidence="8">GTP:molybdopterin guanylyltransferase</fullName>
    </alternativeName>
    <alternativeName>
        <fullName evidence="8">Mo-MPT guanylyltransferase</fullName>
    </alternativeName>
    <alternativeName>
        <fullName evidence="8">Molybdopterin guanylyltransferase</fullName>
    </alternativeName>
    <alternativeName>
        <fullName evidence="8">Molybdopterin-guanine dinucleotide synthase</fullName>
        <shortName evidence="8">MGD synthase</shortName>
    </alternativeName>
</protein>
<comment type="caution">
    <text evidence="8">Lacks conserved residue(s) required for the propagation of feature annotation.</text>
</comment>
<keyword evidence="4 8" id="KW-0547">Nucleotide-binding</keyword>
<evidence type="ECO:0000259" key="9">
    <source>
        <dbReference type="Pfam" id="PF12804"/>
    </source>
</evidence>
<dbReference type="RefSeq" id="WP_338737077.1">
    <property type="nucleotide sequence ID" value="NZ_CP146612.1"/>
</dbReference>
<evidence type="ECO:0000256" key="5">
    <source>
        <dbReference type="ARBA" id="ARBA00022842"/>
    </source>
</evidence>
<evidence type="ECO:0000256" key="6">
    <source>
        <dbReference type="ARBA" id="ARBA00023134"/>
    </source>
</evidence>
<keyword evidence="6 8" id="KW-0342">GTP-binding</keyword>
<dbReference type="EC" id="2.7.7.77" evidence="8"/>
<evidence type="ECO:0000256" key="8">
    <source>
        <dbReference type="HAMAP-Rule" id="MF_00316"/>
    </source>
</evidence>